<dbReference type="AlphaFoldDB" id="Q2SB73"/>
<feature type="domain" description="N-acetyltransferase" evidence="4">
    <location>
        <begin position="1"/>
        <end position="166"/>
    </location>
</feature>
<name>Q2SB73_HAHCH</name>
<dbReference type="GO" id="GO:0005840">
    <property type="term" value="C:ribosome"/>
    <property type="evidence" value="ECO:0007669"/>
    <property type="project" value="UniProtKB-KW"/>
</dbReference>
<gene>
    <name evidence="5" type="ordered locus">HCH_05434</name>
</gene>
<dbReference type="GO" id="GO:0008999">
    <property type="term" value="F:protein-N-terminal-alanine acetyltransferase activity"/>
    <property type="evidence" value="ECO:0007669"/>
    <property type="project" value="TreeGrafter"/>
</dbReference>
<dbReference type="SUPFAM" id="SSF55729">
    <property type="entry name" value="Acyl-CoA N-acyltransferases (Nat)"/>
    <property type="match status" value="1"/>
</dbReference>
<keyword evidence="2" id="KW-0012">Acyltransferase</keyword>
<protein>
    <submittedName>
        <fullName evidence="5">Acetyltransferase, including N-acetylases of ribosomal protein</fullName>
    </submittedName>
</protein>
<dbReference type="STRING" id="349521.HCH_05434"/>
<dbReference type="InterPro" id="IPR016181">
    <property type="entry name" value="Acyl_CoA_acyltransferase"/>
</dbReference>
<sequence length="184" mass="21038">MECRLLTQDDLDALFEFELANRDWFEAFIEPRPDAFYTREGVADHIEDYLRGWEQGRQLPFLLWGNEASGSASQVVVGRANLRGIRHDSGDAWIGYRVAENYCGRGLATGAVRRLIDEAYDRLGLRRLLAVVSIANPSSSRVLEKCGFRQSGLIPEAATLKNRTLDCYEYQHCRDWRPSRRPLA</sequence>
<reference evidence="5 6" key="1">
    <citation type="journal article" date="2005" name="Nucleic Acids Res.">
        <title>Genomic blueprint of Hahella chejuensis, a marine microbe producing an algicidal agent.</title>
        <authorList>
            <person name="Jeong H."/>
            <person name="Yim J.H."/>
            <person name="Lee C."/>
            <person name="Choi S.-H."/>
            <person name="Park Y.K."/>
            <person name="Yoon S.H."/>
            <person name="Hur C.-G."/>
            <person name="Kang H.-Y."/>
            <person name="Kim D."/>
            <person name="Lee H.H."/>
            <person name="Park K.H."/>
            <person name="Park S.-H."/>
            <person name="Park H.-S."/>
            <person name="Lee H.K."/>
            <person name="Oh T.K."/>
            <person name="Kim J.F."/>
        </authorList>
    </citation>
    <scope>NUCLEOTIDE SEQUENCE [LARGE SCALE GENOMIC DNA]</scope>
    <source>
        <strain evidence="5 6">KCTC 2396</strain>
    </source>
</reference>
<evidence type="ECO:0000256" key="1">
    <source>
        <dbReference type="ARBA" id="ARBA00022679"/>
    </source>
</evidence>
<dbReference type="RefSeq" id="WP_011399165.1">
    <property type="nucleotide sequence ID" value="NC_007645.1"/>
</dbReference>
<dbReference type="OrthoDB" id="9801656at2"/>
<accession>Q2SB73</accession>
<dbReference type="InterPro" id="IPR051531">
    <property type="entry name" value="N-acetyltransferase"/>
</dbReference>
<proteinExistence type="inferred from homology"/>
<dbReference type="Proteomes" id="UP000000238">
    <property type="component" value="Chromosome"/>
</dbReference>
<dbReference type="eggNOG" id="COG1670">
    <property type="taxonomic scope" value="Bacteria"/>
</dbReference>
<keyword evidence="5" id="KW-0689">Ribosomal protein</keyword>
<dbReference type="Gene3D" id="3.40.630.30">
    <property type="match status" value="1"/>
</dbReference>
<dbReference type="EMBL" id="CP000155">
    <property type="protein sequence ID" value="ABC32101.1"/>
    <property type="molecule type" value="Genomic_DNA"/>
</dbReference>
<dbReference type="InterPro" id="IPR000182">
    <property type="entry name" value="GNAT_dom"/>
</dbReference>
<dbReference type="PANTHER" id="PTHR43792">
    <property type="entry name" value="GNAT FAMILY, PUTATIVE (AFU_ORTHOLOGUE AFUA_3G00765)-RELATED-RELATED"/>
    <property type="match status" value="1"/>
</dbReference>
<evidence type="ECO:0000256" key="2">
    <source>
        <dbReference type="ARBA" id="ARBA00023315"/>
    </source>
</evidence>
<dbReference type="KEGG" id="hch:HCH_05434"/>
<dbReference type="PANTHER" id="PTHR43792:SF8">
    <property type="entry name" value="[RIBOSOMAL PROTEIN US5]-ALANINE N-ACETYLTRANSFERASE"/>
    <property type="match status" value="1"/>
</dbReference>
<dbReference type="PROSITE" id="PS51186">
    <property type="entry name" value="GNAT"/>
    <property type="match status" value="1"/>
</dbReference>
<evidence type="ECO:0000313" key="6">
    <source>
        <dbReference type="Proteomes" id="UP000000238"/>
    </source>
</evidence>
<dbReference type="Pfam" id="PF13302">
    <property type="entry name" value="Acetyltransf_3"/>
    <property type="match status" value="1"/>
</dbReference>
<keyword evidence="5" id="KW-0687">Ribonucleoprotein</keyword>
<evidence type="ECO:0000256" key="3">
    <source>
        <dbReference type="ARBA" id="ARBA00038502"/>
    </source>
</evidence>
<organism evidence="5 6">
    <name type="scientific">Hahella chejuensis (strain KCTC 2396)</name>
    <dbReference type="NCBI Taxonomy" id="349521"/>
    <lineage>
        <taxon>Bacteria</taxon>
        <taxon>Pseudomonadati</taxon>
        <taxon>Pseudomonadota</taxon>
        <taxon>Gammaproteobacteria</taxon>
        <taxon>Oceanospirillales</taxon>
        <taxon>Hahellaceae</taxon>
        <taxon>Hahella</taxon>
    </lineage>
</organism>
<dbReference type="GO" id="GO:0005737">
    <property type="term" value="C:cytoplasm"/>
    <property type="evidence" value="ECO:0007669"/>
    <property type="project" value="TreeGrafter"/>
</dbReference>
<keyword evidence="1 5" id="KW-0808">Transferase</keyword>
<evidence type="ECO:0000313" key="5">
    <source>
        <dbReference type="EMBL" id="ABC32101.1"/>
    </source>
</evidence>
<comment type="similarity">
    <text evidence="3">Belongs to the acetyltransferase family. RimJ subfamily.</text>
</comment>
<evidence type="ECO:0000259" key="4">
    <source>
        <dbReference type="PROSITE" id="PS51186"/>
    </source>
</evidence>
<keyword evidence="6" id="KW-1185">Reference proteome</keyword>
<dbReference type="HOGENOM" id="CLU_013985_40_2_6"/>